<dbReference type="GO" id="GO:0015658">
    <property type="term" value="F:branched-chain amino acid transmembrane transporter activity"/>
    <property type="evidence" value="ECO:0007669"/>
    <property type="project" value="TreeGrafter"/>
</dbReference>
<name>E6NAL1_CALS0</name>
<keyword evidence="2" id="KW-0813">Transport</keyword>
<keyword evidence="3" id="KW-0547">Nucleotide-binding</keyword>
<evidence type="ECO:0000256" key="5">
    <source>
        <dbReference type="ARBA" id="ARBA00022970"/>
    </source>
</evidence>
<evidence type="ECO:0000259" key="6">
    <source>
        <dbReference type="PROSITE" id="PS50893"/>
    </source>
</evidence>
<keyword evidence="4 7" id="KW-0067">ATP-binding</keyword>
<dbReference type="Pfam" id="PF00005">
    <property type="entry name" value="ABC_tran"/>
    <property type="match status" value="1"/>
</dbReference>
<proteinExistence type="inferred from homology"/>
<dbReference type="PROSITE" id="PS50893">
    <property type="entry name" value="ABC_TRANSPORTER_2"/>
    <property type="match status" value="1"/>
</dbReference>
<evidence type="ECO:0000256" key="4">
    <source>
        <dbReference type="ARBA" id="ARBA00022840"/>
    </source>
</evidence>
<dbReference type="Gene3D" id="3.40.50.300">
    <property type="entry name" value="P-loop containing nucleotide triphosphate hydrolases"/>
    <property type="match status" value="1"/>
</dbReference>
<reference evidence="7" key="2">
    <citation type="journal article" date="2011" name="Nucleic Acids Res.">
        <title>Insights into the evolution of Archaea and eukaryotic protein modifier systems revealed by the genome of a novel archaeal group.</title>
        <authorList>
            <person name="Nunoura T."/>
            <person name="Takaki Y."/>
            <person name="Kakuta J."/>
            <person name="Nishi S."/>
            <person name="Sugahara J."/>
            <person name="Kazama H."/>
            <person name="Chee G."/>
            <person name="Hattori M."/>
            <person name="Kanai A."/>
            <person name="Atomi H."/>
            <person name="Takai K."/>
            <person name="Takami H."/>
        </authorList>
    </citation>
    <scope>NUCLEOTIDE SEQUENCE</scope>
</reference>
<dbReference type="InterPro" id="IPR027417">
    <property type="entry name" value="P-loop_NTPase"/>
</dbReference>
<dbReference type="PANTHER" id="PTHR43820:SF4">
    <property type="entry name" value="HIGH-AFFINITY BRANCHED-CHAIN AMINO ACID TRANSPORT ATP-BINDING PROTEIN LIVF"/>
    <property type="match status" value="1"/>
</dbReference>
<dbReference type="InterPro" id="IPR003593">
    <property type="entry name" value="AAA+_ATPase"/>
</dbReference>
<evidence type="ECO:0000256" key="1">
    <source>
        <dbReference type="ARBA" id="ARBA00005417"/>
    </source>
</evidence>
<protein>
    <submittedName>
        <fullName evidence="7">Branched chain amino acid ABC transporter, ATP-binding protein</fullName>
    </submittedName>
</protein>
<dbReference type="EMBL" id="AP011892">
    <property type="protein sequence ID" value="BAJ49396.1"/>
    <property type="molecule type" value="Genomic_DNA"/>
</dbReference>
<dbReference type="SUPFAM" id="SSF52540">
    <property type="entry name" value="P-loop containing nucleoside triphosphate hydrolases"/>
    <property type="match status" value="1"/>
</dbReference>
<evidence type="ECO:0000313" key="7">
    <source>
        <dbReference type="EMBL" id="BAJ49367.1"/>
    </source>
</evidence>
<organism evidence="7">
    <name type="scientific">Caldiarchaeum subterraneum</name>
    <dbReference type="NCBI Taxonomy" id="311458"/>
    <lineage>
        <taxon>Archaea</taxon>
        <taxon>Nitrososphaerota</taxon>
        <taxon>Candidatus Caldarchaeales</taxon>
        <taxon>Candidatus Caldarchaeaceae</taxon>
        <taxon>Candidatus Caldarchaeum</taxon>
    </lineage>
</organism>
<dbReference type="PROSITE" id="PS00211">
    <property type="entry name" value="ABC_TRANSPORTER_1"/>
    <property type="match status" value="1"/>
</dbReference>
<dbReference type="GO" id="GO:0015807">
    <property type="term" value="P:L-amino acid transport"/>
    <property type="evidence" value="ECO:0007669"/>
    <property type="project" value="TreeGrafter"/>
</dbReference>
<dbReference type="AlphaFoldDB" id="E6NAL1"/>
<keyword evidence="5" id="KW-0029">Amino-acid transport</keyword>
<dbReference type="InterPro" id="IPR003439">
    <property type="entry name" value="ABC_transporter-like_ATP-bd"/>
</dbReference>
<dbReference type="PANTHER" id="PTHR43820">
    <property type="entry name" value="HIGH-AFFINITY BRANCHED-CHAIN AMINO ACID TRANSPORT ATP-BINDING PROTEIN LIVF"/>
    <property type="match status" value="1"/>
</dbReference>
<sequence length="235" mass="25759">MLLSVRGLFSGYSGSVVLQGVDIEVGDELVTIIGPNGAGKTTLLLTIAGLLKPHRGKVMFNGLDVTKMSCHERVKMGLVLCPERRRLFPRMTVGDNVMAGAFLRNDGDNVKRDLERAMEIFPIIRERWGQRAGTLSGGEQQMVAIARALMARPRLLMLDEPSVGLSPLAKAMVLEKVKELRETEGVSVLLVEQDAYAALEIADRAYVMESGRIAMEGETANLRCDEKIKNSYLGV</sequence>
<dbReference type="SMART" id="SM00382">
    <property type="entry name" value="AAA"/>
    <property type="match status" value="1"/>
</dbReference>
<evidence type="ECO:0000256" key="2">
    <source>
        <dbReference type="ARBA" id="ARBA00022448"/>
    </source>
</evidence>
<dbReference type="InterPro" id="IPR017871">
    <property type="entry name" value="ABC_transporter-like_CS"/>
</dbReference>
<dbReference type="InterPro" id="IPR052156">
    <property type="entry name" value="BCAA_Transport_ATP-bd_LivF"/>
</dbReference>
<dbReference type="EMBL" id="AP011891">
    <property type="protein sequence ID" value="BAJ49367.1"/>
    <property type="molecule type" value="Genomic_DNA"/>
</dbReference>
<feature type="domain" description="ABC transporter" evidence="6">
    <location>
        <begin position="3"/>
        <end position="235"/>
    </location>
</feature>
<gene>
    <name evidence="7" type="ORF">HGMM_F01D06C35</name>
    <name evidence="8" type="ORF">HGMM_F31D11C28</name>
</gene>
<reference evidence="7" key="1">
    <citation type="journal article" date="2005" name="Environ. Microbiol.">
        <title>Genetic and functional properties of uncultivated thermophilic crenarchaeotes from a subsurface gold mine as revealed by analysis of genome fragments.</title>
        <authorList>
            <person name="Nunoura T."/>
            <person name="Hirayama H."/>
            <person name="Takami H."/>
            <person name="Oida H."/>
            <person name="Nishi S."/>
            <person name="Shimamura S."/>
            <person name="Suzuki Y."/>
            <person name="Inagaki F."/>
            <person name="Takai K."/>
            <person name="Nealson K.H."/>
            <person name="Horikoshi K."/>
        </authorList>
    </citation>
    <scope>NUCLEOTIDE SEQUENCE</scope>
</reference>
<evidence type="ECO:0000313" key="8">
    <source>
        <dbReference type="EMBL" id="BAJ49396.1"/>
    </source>
</evidence>
<evidence type="ECO:0000256" key="3">
    <source>
        <dbReference type="ARBA" id="ARBA00022741"/>
    </source>
</evidence>
<comment type="similarity">
    <text evidence="1">Belongs to the ABC transporter superfamily.</text>
</comment>
<dbReference type="GO" id="GO:0005524">
    <property type="term" value="F:ATP binding"/>
    <property type="evidence" value="ECO:0007669"/>
    <property type="project" value="UniProtKB-KW"/>
</dbReference>
<dbReference type="GO" id="GO:0016887">
    <property type="term" value="F:ATP hydrolysis activity"/>
    <property type="evidence" value="ECO:0007669"/>
    <property type="project" value="InterPro"/>
</dbReference>
<dbReference type="CDD" id="cd03224">
    <property type="entry name" value="ABC_TM1139_LivF_branched"/>
    <property type="match status" value="1"/>
</dbReference>
<accession>E6NAL1</accession>